<evidence type="ECO:0000313" key="2">
    <source>
        <dbReference type="EMBL" id="TGU72768.1"/>
    </source>
</evidence>
<dbReference type="InterPro" id="IPR051094">
    <property type="entry name" value="Diverse_Catalytic_Enzymes"/>
</dbReference>
<dbReference type="Gene3D" id="1.10.3210.10">
    <property type="entry name" value="Hypothetical protein af1432"/>
    <property type="match status" value="1"/>
</dbReference>
<evidence type="ECO:0000259" key="1">
    <source>
        <dbReference type="Pfam" id="PF01966"/>
    </source>
</evidence>
<dbReference type="RefSeq" id="WP_135870241.1">
    <property type="nucleotide sequence ID" value="NZ_SRSC01000002.1"/>
</dbReference>
<reference evidence="2 3" key="1">
    <citation type="submission" date="2019-04" db="EMBL/GenBank/DDBJ databases">
        <title>Geobacter oryzae sp. nov., ferric-reducing bacteria isolated from paddy soil.</title>
        <authorList>
            <person name="Xu Z."/>
            <person name="Masuda Y."/>
            <person name="Itoh H."/>
            <person name="Senoo K."/>
        </authorList>
    </citation>
    <scope>NUCLEOTIDE SEQUENCE [LARGE SCALE GENOMIC DNA]</scope>
    <source>
        <strain evidence="2 3">Red111</strain>
    </source>
</reference>
<evidence type="ECO:0000313" key="3">
    <source>
        <dbReference type="Proteomes" id="UP000306416"/>
    </source>
</evidence>
<dbReference type="InterPro" id="IPR003607">
    <property type="entry name" value="HD/PDEase_dom"/>
</dbReference>
<dbReference type="CDD" id="cd00077">
    <property type="entry name" value="HDc"/>
    <property type="match status" value="1"/>
</dbReference>
<gene>
    <name evidence="2" type="ORF">E4633_10800</name>
</gene>
<name>A0A4S1CGP9_9BACT</name>
<feature type="domain" description="HD" evidence="1">
    <location>
        <begin position="21"/>
        <end position="139"/>
    </location>
</feature>
<proteinExistence type="predicted"/>
<dbReference type="PANTHER" id="PTHR35795:SF1">
    <property type="entry name" value="BIS(5'-NUCLEOSYL)-TETRAPHOSPHATASE, SYMMETRICAL"/>
    <property type="match status" value="1"/>
</dbReference>
<comment type="caution">
    <text evidence="2">The sequence shown here is derived from an EMBL/GenBank/DDBJ whole genome shotgun (WGS) entry which is preliminary data.</text>
</comment>
<dbReference type="Proteomes" id="UP000306416">
    <property type="component" value="Unassembled WGS sequence"/>
</dbReference>
<protein>
    <submittedName>
        <fullName evidence="2">HDIG domain-containing protein</fullName>
    </submittedName>
</protein>
<accession>A0A4S1CGP9</accession>
<dbReference type="PANTHER" id="PTHR35795">
    <property type="entry name" value="SLR1885 PROTEIN"/>
    <property type="match status" value="1"/>
</dbReference>
<dbReference type="InterPro" id="IPR006674">
    <property type="entry name" value="HD_domain"/>
</dbReference>
<dbReference type="SUPFAM" id="SSF109604">
    <property type="entry name" value="HD-domain/PDEase-like"/>
    <property type="match status" value="1"/>
</dbReference>
<organism evidence="2 3">
    <name type="scientific">Geomonas terrae</name>
    <dbReference type="NCBI Taxonomy" id="2562681"/>
    <lineage>
        <taxon>Bacteria</taxon>
        <taxon>Pseudomonadati</taxon>
        <taxon>Thermodesulfobacteriota</taxon>
        <taxon>Desulfuromonadia</taxon>
        <taxon>Geobacterales</taxon>
        <taxon>Geobacteraceae</taxon>
        <taxon>Geomonas</taxon>
    </lineage>
</organism>
<dbReference type="Pfam" id="PF01966">
    <property type="entry name" value="HD"/>
    <property type="match status" value="1"/>
</dbReference>
<sequence length="193" mass="21438">MNPRALLEKYFTDNAQGLEIVYRHSRMVADKALSIAEGVKGKHLDLRFIEEAALLHDIGVSRVYAPKLNCFGKAPYISHGIIGRKILDAEGLPHHAMVCERHIGVGLTARDIVEQKLALPEREMSPVTDCERIVALADLFYSKKGGELEREKSTEQVRSDLARFSLEKVRIFENWLADFGLGTPAAALPLASS</sequence>
<keyword evidence="3" id="KW-1185">Reference proteome</keyword>
<dbReference type="NCBIfam" id="TIGR00277">
    <property type="entry name" value="HDIG"/>
    <property type="match status" value="1"/>
</dbReference>
<dbReference type="InterPro" id="IPR006675">
    <property type="entry name" value="HDIG_dom"/>
</dbReference>
<dbReference type="AlphaFoldDB" id="A0A4S1CGP9"/>
<dbReference type="EMBL" id="SRSC01000002">
    <property type="protein sequence ID" value="TGU72768.1"/>
    <property type="molecule type" value="Genomic_DNA"/>
</dbReference>